<feature type="compositionally biased region" description="Low complexity" evidence="1">
    <location>
        <begin position="37"/>
        <end position="61"/>
    </location>
</feature>
<keyword evidence="4" id="KW-1185">Reference proteome</keyword>
<evidence type="ECO:0000256" key="2">
    <source>
        <dbReference type="SAM" id="Phobius"/>
    </source>
</evidence>
<evidence type="ECO:0000256" key="1">
    <source>
        <dbReference type="SAM" id="MobiDB-lite"/>
    </source>
</evidence>
<dbReference type="AlphaFoldDB" id="A0AAD7P2W3"/>
<organism evidence="3 4">
    <name type="scientific">Mycena maculata</name>
    <dbReference type="NCBI Taxonomy" id="230809"/>
    <lineage>
        <taxon>Eukaryota</taxon>
        <taxon>Fungi</taxon>
        <taxon>Dikarya</taxon>
        <taxon>Basidiomycota</taxon>
        <taxon>Agaricomycotina</taxon>
        <taxon>Agaricomycetes</taxon>
        <taxon>Agaricomycetidae</taxon>
        <taxon>Agaricales</taxon>
        <taxon>Marasmiineae</taxon>
        <taxon>Mycenaceae</taxon>
        <taxon>Mycena</taxon>
    </lineage>
</organism>
<feature type="compositionally biased region" description="Low complexity" evidence="1">
    <location>
        <begin position="69"/>
        <end position="112"/>
    </location>
</feature>
<keyword evidence="2" id="KW-0812">Transmembrane</keyword>
<gene>
    <name evidence="3" type="ORF">DFH07DRAFT_8250</name>
</gene>
<name>A0AAD7P2W3_9AGAR</name>
<feature type="transmembrane region" description="Helical" evidence="2">
    <location>
        <begin position="279"/>
        <end position="304"/>
    </location>
</feature>
<feature type="region of interest" description="Disordered" evidence="1">
    <location>
        <begin position="334"/>
        <end position="355"/>
    </location>
</feature>
<protein>
    <submittedName>
        <fullName evidence="3">Uncharacterized protein</fullName>
    </submittedName>
</protein>
<feature type="region of interest" description="Disordered" evidence="1">
    <location>
        <begin position="1"/>
        <end position="116"/>
    </location>
</feature>
<accession>A0AAD7P2W3</accession>
<keyword evidence="2" id="KW-1133">Transmembrane helix</keyword>
<proteinExistence type="predicted"/>
<comment type="caution">
    <text evidence="3">The sequence shown here is derived from an EMBL/GenBank/DDBJ whole genome shotgun (WGS) entry which is preliminary data.</text>
</comment>
<sequence length="355" mass="36478">MPPGQVSRGQQGTGLRRPVRSWLRTRSFSDISDDSDSTSSNGDSSSGSGSNPSNSGKSSMNDVSNNIPSSSSGGSGSDSSSGGSSSGSSATSSDGENSSSSSSAVPKPSGIPTLPPPPSPPCVLHCVPDNDPRVFYSPNWSISSQGFFQTSHQTDSVGSWLSFNFSGSAITVFGSIPASNATAEPPTAAYSIDAAKPFVTAQPLATQPIANQPLFSASQLSSEAHSLVINVTDVQSGSPFSVDYFIVTPSAPSASALSSASSLTATSLSSKTQSPGTTVGIVAGVLGSAIFILLGFLAFLFVILRRRRKRAQRSENLQSSLFTTTESILGWSRAPSSHFSTASPNKTPSRTVCEK</sequence>
<dbReference type="EMBL" id="JARJLG010000001">
    <property type="protein sequence ID" value="KAJ7785357.1"/>
    <property type="molecule type" value="Genomic_DNA"/>
</dbReference>
<dbReference type="Proteomes" id="UP001215280">
    <property type="component" value="Unassembled WGS sequence"/>
</dbReference>
<dbReference type="Gene3D" id="2.60.120.260">
    <property type="entry name" value="Galactose-binding domain-like"/>
    <property type="match status" value="1"/>
</dbReference>
<evidence type="ECO:0000313" key="4">
    <source>
        <dbReference type="Proteomes" id="UP001215280"/>
    </source>
</evidence>
<keyword evidence="2" id="KW-0472">Membrane</keyword>
<evidence type="ECO:0000313" key="3">
    <source>
        <dbReference type="EMBL" id="KAJ7785357.1"/>
    </source>
</evidence>
<reference evidence="3" key="1">
    <citation type="submission" date="2023-03" db="EMBL/GenBank/DDBJ databases">
        <title>Massive genome expansion in bonnet fungi (Mycena s.s.) driven by repeated elements and novel gene families across ecological guilds.</title>
        <authorList>
            <consortium name="Lawrence Berkeley National Laboratory"/>
            <person name="Harder C.B."/>
            <person name="Miyauchi S."/>
            <person name="Viragh M."/>
            <person name="Kuo A."/>
            <person name="Thoen E."/>
            <person name="Andreopoulos B."/>
            <person name="Lu D."/>
            <person name="Skrede I."/>
            <person name="Drula E."/>
            <person name="Henrissat B."/>
            <person name="Morin E."/>
            <person name="Kohler A."/>
            <person name="Barry K."/>
            <person name="LaButti K."/>
            <person name="Morin E."/>
            <person name="Salamov A."/>
            <person name="Lipzen A."/>
            <person name="Mereny Z."/>
            <person name="Hegedus B."/>
            <person name="Baldrian P."/>
            <person name="Stursova M."/>
            <person name="Weitz H."/>
            <person name="Taylor A."/>
            <person name="Grigoriev I.V."/>
            <person name="Nagy L.G."/>
            <person name="Martin F."/>
            <person name="Kauserud H."/>
        </authorList>
    </citation>
    <scope>NUCLEOTIDE SEQUENCE</scope>
    <source>
        <strain evidence="3">CBHHK188m</strain>
    </source>
</reference>